<comment type="subcellular location">
    <subcellularLocation>
        <location evidence="5">Cytoplasm</location>
    </subcellularLocation>
</comment>
<evidence type="ECO:0000256" key="4">
    <source>
        <dbReference type="ARBA" id="ARBA00023315"/>
    </source>
</evidence>
<dbReference type="NCBIfam" id="TIGR01575">
    <property type="entry name" value="rimI"/>
    <property type="match status" value="1"/>
</dbReference>
<sequence>MNTLKTSPLPVRLCTLRESHLDKVMEIERRAYCFPWTRTIFRNCLQSGHLALLMKQGRNIIGYGIVNITREEAHLLNICIAPEQQSHGLGRSLLRTLIKLSCNSGAQCMFLEVRPSNTVAIALYHSEGFNEIDRHRHYYPAQNGYEDALVMGIEFS</sequence>
<dbReference type="SUPFAM" id="SSF55729">
    <property type="entry name" value="Acyl-CoA N-acyltransferases (Nat)"/>
    <property type="match status" value="1"/>
</dbReference>
<dbReference type="PANTHER" id="PTHR43420">
    <property type="entry name" value="ACETYLTRANSFERASE"/>
    <property type="match status" value="1"/>
</dbReference>
<dbReference type="HOGENOM" id="CLU_013985_23_2_6"/>
<dbReference type="Gene3D" id="3.40.630.30">
    <property type="match status" value="1"/>
</dbReference>
<dbReference type="Proteomes" id="UP000027215">
    <property type="component" value="Chromosome"/>
</dbReference>
<dbReference type="InterPro" id="IPR050680">
    <property type="entry name" value="YpeA/RimI_acetyltransf"/>
</dbReference>
<evidence type="ECO:0000313" key="8">
    <source>
        <dbReference type="Proteomes" id="UP000027215"/>
    </source>
</evidence>
<dbReference type="InterPro" id="IPR006464">
    <property type="entry name" value="AcTrfase_RimI/Ard1"/>
</dbReference>
<comment type="similarity">
    <text evidence="1 5">Belongs to the acetyltransferase family. RimI subfamily.</text>
</comment>
<feature type="active site" description="Proton acceptor" evidence="5">
    <location>
        <position position="112"/>
    </location>
</feature>
<feature type="binding site" evidence="5">
    <location>
        <position position="117"/>
    </location>
    <ligand>
        <name>acetyl-CoA</name>
        <dbReference type="ChEBI" id="CHEBI:57288"/>
    </ligand>
</feature>
<dbReference type="KEGG" id="xfs:D934_08175"/>
<evidence type="ECO:0000259" key="6">
    <source>
        <dbReference type="PROSITE" id="PS51186"/>
    </source>
</evidence>
<keyword evidence="3 5" id="KW-0808">Transferase</keyword>
<evidence type="ECO:0000313" key="7">
    <source>
        <dbReference type="EMBL" id="AIC10174.1"/>
    </source>
</evidence>
<evidence type="ECO:0000256" key="2">
    <source>
        <dbReference type="ARBA" id="ARBA00022490"/>
    </source>
</evidence>
<comment type="caution">
    <text evidence="5">Lacks conserved residue(s) required for the propagation of feature annotation.</text>
</comment>
<dbReference type="CDD" id="cd04301">
    <property type="entry name" value="NAT_SF"/>
    <property type="match status" value="1"/>
</dbReference>
<name>A0A060H085_XYLFS</name>
<feature type="active site" description="Proton donor" evidence="5">
    <location>
        <position position="124"/>
    </location>
</feature>
<dbReference type="InterPro" id="IPR000182">
    <property type="entry name" value="GNAT_dom"/>
</dbReference>
<dbReference type="GO" id="GO:0008999">
    <property type="term" value="F:protein-N-terminal-alanine acetyltransferase activity"/>
    <property type="evidence" value="ECO:0007669"/>
    <property type="project" value="UniProtKB-UniRule"/>
</dbReference>
<evidence type="ECO:0000256" key="3">
    <source>
        <dbReference type="ARBA" id="ARBA00022679"/>
    </source>
</evidence>
<evidence type="ECO:0000256" key="1">
    <source>
        <dbReference type="ARBA" id="ARBA00005395"/>
    </source>
</evidence>
<dbReference type="EMBL" id="CP006696">
    <property type="protein sequence ID" value="AIC10174.1"/>
    <property type="molecule type" value="Genomic_DNA"/>
</dbReference>
<dbReference type="HAMAP" id="MF_02210">
    <property type="entry name" value="RimI"/>
    <property type="match status" value="1"/>
</dbReference>
<dbReference type="Pfam" id="PF00583">
    <property type="entry name" value="Acetyltransf_1"/>
    <property type="match status" value="1"/>
</dbReference>
<evidence type="ECO:0000256" key="5">
    <source>
        <dbReference type="HAMAP-Rule" id="MF_02210"/>
    </source>
</evidence>
<dbReference type="InterPro" id="IPR016181">
    <property type="entry name" value="Acyl_CoA_acyltransferase"/>
</dbReference>
<protein>
    <recommendedName>
        <fullName evidence="5">[Ribosomal protein bS18]-alanine N-acetyltransferase</fullName>
        <ecNumber evidence="5">2.3.1.266</ecNumber>
    </recommendedName>
</protein>
<comment type="function">
    <text evidence="5">Acetylates the N-terminal alanine of ribosomal protein bS18.</text>
</comment>
<dbReference type="PATRIC" id="fig|155920.8.peg.1896"/>
<accession>A0A060H085</accession>
<keyword evidence="4 5" id="KW-0012">Acyltransferase</keyword>
<dbReference type="AlphaFoldDB" id="A0A060H085"/>
<dbReference type="GO" id="GO:0005737">
    <property type="term" value="C:cytoplasm"/>
    <property type="evidence" value="ECO:0007669"/>
    <property type="project" value="UniProtKB-SubCell"/>
</dbReference>
<feature type="domain" description="N-acetyltransferase" evidence="6">
    <location>
        <begin position="11"/>
        <end position="156"/>
    </location>
</feature>
<reference evidence="7 8" key="1">
    <citation type="submission" date="2013-08" db="EMBL/GenBank/DDBJ databases">
        <authorList>
            <person name="Stouthamer R."/>
            <person name="Nunney L."/>
        </authorList>
    </citation>
    <scope>NUCLEOTIDE SEQUENCE [LARGE SCALE GENOMIC DNA]</scope>
    <source>
        <strain evidence="8">ann-1</strain>
    </source>
</reference>
<dbReference type="InterPro" id="IPR043690">
    <property type="entry name" value="RimI"/>
</dbReference>
<comment type="catalytic activity">
    <reaction evidence="5">
        <text>N-terminal L-alanyl-[ribosomal protein bS18] + acetyl-CoA = N-terminal N(alpha)-acetyl-L-alanyl-[ribosomal protein bS18] + CoA + H(+)</text>
        <dbReference type="Rhea" id="RHEA:43756"/>
        <dbReference type="Rhea" id="RHEA-COMP:10676"/>
        <dbReference type="Rhea" id="RHEA-COMP:10677"/>
        <dbReference type="ChEBI" id="CHEBI:15378"/>
        <dbReference type="ChEBI" id="CHEBI:57287"/>
        <dbReference type="ChEBI" id="CHEBI:57288"/>
        <dbReference type="ChEBI" id="CHEBI:64718"/>
        <dbReference type="ChEBI" id="CHEBI:83683"/>
        <dbReference type="EC" id="2.3.1.266"/>
    </reaction>
</comment>
<organism evidence="7 8">
    <name type="scientific">Xylella fastidiosa subsp. sandyi Ann-1</name>
    <dbReference type="NCBI Taxonomy" id="155920"/>
    <lineage>
        <taxon>Bacteria</taxon>
        <taxon>Pseudomonadati</taxon>
        <taxon>Pseudomonadota</taxon>
        <taxon>Gammaproteobacteria</taxon>
        <taxon>Lysobacterales</taxon>
        <taxon>Lysobacteraceae</taxon>
        <taxon>Xylella</taxon>
    </lineage>
</organism>
<dbReference type="PANTHER" id="PTHR43420:SF12">
    <property type="entry name" value="N-ACETYLTRANSFERASE DOMAIN-CONTAINING PROTEIN"/>
    <property type="match status" value="1"/>
</dbReference>
<dbReference type="PROSITE" id="PS51186">
    <property type="entry name" value="GNAT"/>
    <property type="match status" value="1"/>
</dbReference>
<proteinExistence type="inferred from homology"/>
<gene>
    <name evidence="5" type="primary">rimI</name>
    <name evidence="7" type="ORF">D934_08175</name>
</gene>
<dbReference type="RefSeq" id="WP_020851199.1">
    <property type="nucleotide sequence ID" value="NZ_CP006696.1"/>
</dbReference>
<keyword evidence="2 5" id="KW-0963">Cytoplasm</keyword>
<dbReference type="EC" id="2.3.1.266" evidence="5"/>